<dbReference type="EMBL" id="BMAV01003241">
    <property type="protein sequence ID" value="GFY42682.1"/>
    <property type="molecule type" value="Genomic_DNA"/>
</dbReference>
<feature type="compositionally biased region" description="Basic and acidic residues" evidence="1">
    <location>
        <begin position="16"/>
        <end position="34"/>
    </location>
</feature>
<feature type="region of interest" description="Disordered" evidence="1">
    <location>
        <begin position="215"/>
        <end position="247"/>
    </location>
</feature>
<protein>
    <submittedName>
        <fullName evidence="2">Uncharacterized protein</fullName>
    </submittedName>
</protein>
<name>A0A8X6WWI7_9ARAC</name>
<feature type="region of interest" description="Disordered" evidence="1">
    <location>
        <begin position="129"/>
        <end position="196"/>
    </location>
</feature>
<organism evidence="2 3">
    <name type="scientific">Trichonephila inaurata madagascariensis</name>
    <dbReference type="NCBI Taxonomy" id="2747483"/>
    <lineage>
        <taxon>Eukaryota</taxon>
        <taxon>Metazoa</taxon>
        <taxon>Ecdysozoa</taxon>
        <taxon>Arthropoda</taxon>
        <taxon>Chelicerata</taxon>
        <taxon>Arachnida</taxon>
        <taxon>Araneae</taxon>
        <taxon>Araneomorphae</taxon>
        <taxon>Entelegynae</taxon>
        <taxon>Araneoidea</taxon>
        <taxon>Nephilidae</taxon>
        <taxon>Trichonephila</taxon>
        <taxon>Trichonephila inaurata</taxon>
    </lineage>
</organism>
<evidence type="ECO:0000313" key="2">
    <source>
        <dbReference type="EMBL" id="GFY42682.1"/>
    </source>
</evidence>
<reference evidence="2" key="1">
    <citation type="submission" date="2020-08" db="EMBL/GenBank/DDBJ databases">
        <title>Multicomponent nature underlies the extraordinary mechanical properties of spider dragline silk.</title>
        <authorList>
            <person name="Kono N."/>
            <person name="Nakamura H."/>
            <person name="Mori M."/>
            <person name="Yoshida Y."/>
            <person name="Ohtoshi R."/>
            <person name="Malay A.D."/>
            <person name="Moran D.A.P."/>
            <person name="Tomita M."/>
            <person name="Numata K."/>
            <person name="Arakawa K."/>
        </authorList>
    </citation>
    <scope>NUCLEOTIDE SEQUENCE</scope>
</reference>
<proteinExistence type="predicted"/>
<keyword evidence="3" id="KW-1185">Reference proteome</keyword>
<dbReference type="Proteomes" id="UP000886998">
    <property type="component" value="Unassembled WGS sequence"/>
</dbReference>
<feature type="region of interest" description="Disordered" evidence="1">
    <location>
        <begin position="1"/>
        <end position="34"/>
    </location>
</feature>
<gene>
    <name evidence="2" type="ORF">TNIN_314671</name>
</gene>
<feature type="compositionally biased region" description="Basic residues" evidence="1">
    <location>
        <begin position="238"/>
        <end position="247"/>
    </location>
</feature>
<sequence length="247" mass="28947">MLNRNSYEHAATLQDELPKLKEERESVKTKTTFEQKLSELPKKNELLSDVKERNIALKEKEEINLCHGKQFQLQKEEFDSELKNEHQKLAEILENNEKFFEVITEENVSSEGKDEMLLDLQNQLKTKETEINLSNQLERKTEGRRRTIQEPEVPGPVQPRKSHSSQARSSPYNLRSREQTRKAGSRSSDRTVQAKKRPVKEIKFLLLETSLSVQTRWPGSRGESSKQKVPFFGSPHWRYNRKTMKKL</sequence>
<accession>A0A8X6WWI7</accession>
<dbReference type="AlphaFoldDB" id="A0A8X6WWI7"/>
<feature type="compositionally biased region" description="Polar residues" evidence="1">
    <location>
        <begin position="164"/>
        <end position="173"/>
    </location>
</feature>
<evidence type="ECO:0000313" key="3">
    <source>
        <dbReference type="Proteomes" id="UP000886998"/>
    </source>
</evidence>
<comment type="caution">
    <text evidence="2">The sequence shown here is derived from an EMBL/GenBank/DDBJ whole genome shotgun (WGS) entry which is preliminary data.</text>
</comment>
<feature type="compositionally biased region" description="Basic and acidic residues" evidence="1">
    <location>
        <begin position="137"/>
        <end position="149"/>
    </location>
</feature>
<evidence type="ECO:0000256" key="1">
    <source>
        <dbReference type="SAM" id="MobiDB-lite"/>
    </source>
</evidence>